<dbReference type="PANTHER" id="PTHR11782:SF125">
    <property type="entry name" value="APYRASE 7-RELATED"/>
    <property type="match status" value="1"/>
</dbReference>
<keyword evidence="7" id="KW-1185">Reference proteome</keyword>
<proteinExistence type="inferred from homology"/>
<keyword evidence="5" id="KW-1133">Transmembrane helix</keyword>
<keyword evidence="4" id="KW-0067">ATP-binding</keyword>
<evidence type="ECO:0000256" key="1">
    <source>
        <dbReference type="ARBA" id="ARBA00009283"/>
    </source>
</evidence>
<dbReference type="Gene3D" id="3.30.420.40">
    <property type="match status" value="1"/>
</dbReference>
<dbReference type="GO" id="GO:0016020">
    <property type="term" value="C:membrane"/>
    <property type="evidence" value="ECO:0007669"/>
    <property type="project" value="TreeGrafter"/>
</dbReference>
<dbReference type="Gramene" id="rna-AYBTSS11_LOCUS4887">
    <property type="protein sequence ID" value="CAJ1930762.1"/>
    <property type="gene ID" value="gene-AYBTSS11_LOCUS4887"/>
</dbReference>
<dbReference type="Pfam" id="PF01150">
    <property type="entry name" value="GDA1_CD39"/>
    <property type="match status" value="1"/>
</dbReference>
<evidence type="ECO:0000256" key="5">
    <source>
        <dbReference type="SAM" id="Phobius"/>
    </source>
</evidence>
<feature type="binding site" evidence="4">
    <location>
        <begin position="319"/>
        <end position="323"/>
    </location>
    <ligand>
        <name>ATP</name>
        <dbReference type="ChEBI" id="CHEBI:30616"/>
    </ligand>
</feature>
<dbReference type="Proteomes" id="UP001189624">
    <property type="component" value="Chromosome 2"/>
</dbReference>
<dbReference type="GO" id="GO:0005524">
    <property type="term" value="F:ATP binding"/>
    <property type="evidence" value="ECO:0007669"/>
    <property type="project" value="UniProtKB-KW"/>
</dbReference>
<name>A0AA86S1N9_9FABA</name>
<protein>
    <recommendedName>
        <fullName evidence="8">Apyrase 7</fullName>
    </recommendedName>
</protein>
<gene>
    <name evidence="6" type="ORF">AYBTSS11_LOCUS4887</name>
</gene>
<dbReference type="GO" id="GO:0009134">
    <property type="term" value="P:nucleoside diphosphate catabolic process"/>
    <property type="evidence" value="ECO:0007669"/>
    <property type="project" value="TreeGrafter"/>
</dbReference>
<evidence type="ECO:0000313" key="6">
    <source>
        <dbReference type="EMBL" id="CAJ1930762.1"/>
    </source>
</evidence>
<dbReference type="EMBL" id="OY731399">
    <property type="protein sequence ID" value="CAJ1930762.1"/>
    <property type="molecule type" value="Genomic_DNA"/>
</dbReference>
<dbReference type="Gene3D" id="3.30.420.150">
    <property type="entry name" value="Exopolyphosphatase. Domain 2"/>
    <property type="match status" value="1"/>
</dbReference>
<dbReference type="InterPro" id="IPR000407">
    <property type="entry name" value="GDA1_CD39_NTPase"/>
</dbReference>
<evidence type="ECO:0000313" key="7">
    <source>
        <dbReference type="Proteomes" id="UP001189624"/>
    </source>
</evidence>
<evidence type="ECO:0000256" key="4">
    <source>
        <dbReference type="PIRSR" id="PIRSR600407-2"/>
    </source>
</evidence>
<evidence type="ECO:0000256" key="2">
    <source>
        <dbReference type="ARBA" id="ARBA00022801"/>
    </source>
</evidence>
<feature type="transmembrane region" description="Helical" evidence="5">
    <location>
        <begin position="120"/>
        <end position="142"/>
    </location>
</feature>
<dbReference type="AlphaFoldDB" id="A0AA86S1N9"/>
<evidence type="ECO:0000256" key="3">
    <source>
        <dbReference type="PIRSR" id="PIRSR600407-1"/>
    </source>
</evidence>
<accession>A0AA86S1N9</accession>
<comment type="similarity">
    <text evidence="1">Belongs to the GDA1/CD39 NTPase family.</text>
</comment>
<dbReference type="CDD" id="cd24043">
    <property type="entry name" value="ASKHA_NBD_AtAPY7-like"/>
    <property type="match status" value="1"/>
</dbReference>
<dbReference type="GO" id="GO:0017110">
    <property type="term" value="F:nucleoside diphosphate phosphatase activity"/>
    <property type="evidence" value="ECO:0007669"/>
    <property type="project" value="TreeGrafter"/>
</dbReference>
<evidence type="ECO:0008006" key="8">
    <source>
        <dbReference type="Google" id="ProtNLM"/>
    </source>
</evidence>
<reference evidence="6" key="1">
    <citation type="submission" date="2023-10" db="EMBL/GenBank/DDBJ databases">
        <authorList>
            <person name="Domelevo Entfellner J.-B."/>
        </authorList>
    </citation>
    <scope>NUCLEOTIDE SEQUENCE</scope>
</reference>
<dbReference type="PANTHER" id="PTHR11782">
    <property type="entry name" value="ADENOSINE/GUANOSINE DIPHOSPHATASE"/>
    <property type="match status" value="1"/>
</dbReference>
<keyword evidence="5" id="KW-0472">Membrane</keyword>
<feature type="active site" description="Proton acceptor" evidence="3">
    <location>
        <position position="288"/>
    </location>
</feature>
<keyword evidence="5" id="KW-0812">Transmembrane</keyword>
<organism evidence="6 7">
    <name type="scientific">Sphenostylis stenocarpa</name>
    <dbReference type="NCBI Taxonomy" id="92480"/>
    <lineage>
        <taxon>Eukaryota</taxon>
        <taxon>Viridiplantae</taxon>
        <taxon>Streptophyta</taxon>
        <taxon>Embryophyta</taxon>
        <taxon>Tracheophyta</taxon>
        <taxon>Spermatophyta</taxon>
        <taxon>Magnoliopsida</taxon>
        <taxon>eudicotyledons</taxon>
        <taxon>Gunneridae</taxon>
        <taxon>Pentapetalae</taxon>
        <taxon>rosids</taxon>
        <taxon>fabids</taxon>
        <taxon>Fabales</taxon>
        <taxon>Fabaceae</taxon>
        <taxon>Papilionoideae</taxon>
        <taxon>50 kb inversion clade</taxon>
        <taxon>NPAAA clade</taxon>
        <taxon>indigoferoid/millettioid clade</taxon>
        <taxon>Phaseoleae</taxon>
        <taxon>Sphenostylis</taxon>
    </lineage>
</organism>
<keyword evidence="2" id="KW-0378">Hydrolase</keyword>
<keyword evidence="4" id="KW-0547">Nucleotide-binding</keyword>
<sequence length="755" mass="84110">MEIPPEPDPSISQKCPSTQTLLLPEISLPKCHAFLFPLLTPLLQSFWVFPQSQKDMVFAKIASVVSTKFANSNSYLPLPNNLRVSSSLQDLSSYRHLDSTQPLYKPPPLSSSSRHKCLKLALFLASFLLLIYLFFFLLYSYWNHGSGKYYVVLDCGSTGTRVYVYHASVRFQSQSNLPIAVKSLRGSVHKKPSGRAYDRMETEPGIDKLVHNVSGLNNALKPLLRWAKKQIPVHAHKSTSLFLYATAGVRRLPVIDSTWLLDNAWSVLKNSPFVCERDWVKIISGPEEAYFGWIALNYDNGILGVRPRKATYGALDLGGSSLQVTFESDQQMNNETSLYVRIGSVSHHLTAYSLARYGLNEAFGKSVEYLYRKEIGLGNVEVSSSENIELKHPCLHDGYKNEYFCSRCSSNNKSGDRGLGTPLVLVGAPDWKECSALAKIAVNLSEWSDRGTGLDCGAQPCALPDNLPRPYGHFYVISGFYVVYRFFNLTSEATLDDVLAKGKGFCGMIWDVAKRSVAPQPFIEQYCFRAPYIASLLREGLHINDNQITVGSGSITWTLGVALLEAGKAFSTRFGLHDLELFQMKINPLALLPILLLSFILLLCALSCVCKWMPRFFRRQYLPISRHNSGSGASVLNIPSPFRFRHWSPMKSGDGRLKMPLSPKIEGSHKSPFGLGHGLEDIGGGIELMESSSYTLASNISHSYSSNSLGQMQFDSGNMGALWSPHRSQMHLQSRRSQSREDLNSSLAEVHLVKV</sequence>
<feature type="transmembrane region" description="Helical" evidence="5">
    <location>
        <begin position="589"/>
        <end position="610"/>
    </location>
</feature>